<dbReference type="EMBL" id="CU207211">
    <property type="protein sequence ID" value="CAL60692.1"/>
    <property type="molecule type" value="Genomic_DNA"/>
</dbReference>
<dbReference type="KEGG" id="har:HEAR0481"/>
<dbReference type="HOGENOM" id="CLU_051472_4_0_4"/>
<dbReference type="PANTHER" id="PTHR35841:SF1">
    <property type="entry name" value="PHOSPHONATES-BINDING PERIPLASMIC PROTEIN"/>
    <property type="match status" value="1"/>
</dbReference>
<dbReference type="Gene3D" id="3.40.190.10">
    <property type="entry name" value="Periplasmic binding protein-like II"/>
    <property type="match status" value="2"/>
</dbReference>
<dbReference type="SUPFAM" id="SSF53850">
    <property type="entry name" value="Periplasmic binding protein-like II"/>
    <property type="match status" value="1"/>
</dbReference>
<dbReference type="eggNOG" id="COG3221">
    <property type="taxonomic scope" value="Bacteria"/>
</dbReference>
<gene>
    <name evidence="1" type="ordered locus">HEAR0481</name>
</gene>
<dbReference type="AlphaFoldDB" id="A4G2F5"/>
<accession>A4G2F5</accession>
<sequence>MCFFNLFFTSGFRNVNSVSHLQRRRILAGIAGLAAAGLVAPVVAAQPLRIGLTPVFLDERSGFLARFRDHLESVLGRPVVFVQRRSYADIVEQLLDGRLAAAWLCGYPFVRYRAVMQLLAVPVYEGQPTYHAYIITGPTATEVKNFADLKGRVFAYSDPLSNSGFLYAQDRLKELGGQSSTFFRKSFFAFGHQNVIAAVSSGLADAGAVDGYVWDSVSELTPDATANTRVLKKSEIFGFPPFVCTKHIDPVLMTSLRSALIDMNQTDTGRELLAELRLDKFIAGRPALFDGIAAMMKRVGR</sequence>
<reference evidence="1 2" key="1">
    <citation type="journal article" date="2007" name="PLoS Genet.">
        <title>A tale of two oxidation states: bacterial colonization of arsenic-rich environments.</title>
        <authorList>
            <person name="Muller D."/>
            <person name="Medigue C."/>
            <person name="Koechler S."/>
            <person name="Barbe V."/>
            <person name="Barakat M."/>
            <person name="Talla E."/>
            <person name="Bonnefoy V."/>
            <person name="Krin E."/>
            <person name="Arsene-Ploetze F."/>
            <person name="Carapito C."/>
            <person name="Chandler M."/>
            <person name="Cournoyer B."/>
            <person name="Cruveiller S."/>
            <person name="Dossat C."/>
            <person name="Duval S."/>
            <person name="Heymann M."/>
            <person name="Leize E."/>
            <person name="Lieutaud A."/>
            <person name="Lievremont D."/>
            <person name="Makita Y."/>
            <person name="Mangenot S."/>
            <person name="Nitschke W."/>
            <person name="Ortet P."/>
            <person name="Perdrial N."/>
            <person name="Schoepp B."/>
            <person name="Siguier N."/>
            <person name="Simeonova D.D."/>
            <person name="Rouy Z."/>
            <person name="Segurens B."/>
            <person name="Turlin E."/>
            <person name="Vallenet D."/>
            <person name="Van Dorsselaer A."/>
            <person name="Weiss S."/>
            <person name="Weissenbach J."/>
            <person name="Lett M.C."/>
            <person name="Danchin A."/>
            <person name="Bertin P.N."/>
        </authorList>
    </citation>
    <scope>NUCLEOTIDE SEQUENCE [LARGE SCALE GENOMIC DNA]</scope>
    <source>
        <strain evidence="2">ULPAs1</strain>
    </source>
</reference>
<dbReference type="PANTHER" id="PTHR35841">
    <property type="entry name" value="PHOSPHONATES-BINDING PERIPLASMIC PROTEIN"/>
    <property type="match status" value="1"/>
</dbReference>
<dbReference type="CDD" id="cd13571">
    <property type="entry name" value="PBP2_PnhD_1"/>
    <property type="match status" value="1"/>
</dbReference>
<proteinExistence type="predicted"/>
<evidence type="ECO:0000313" key="2">
    <source>
        <dbReference type="Proteomes" id="UP000006697"/>
    </source>
</evidence>
<evidence type="ECO:0000313" key="1">
    <source>
        <dbReference type="EMBL" id="CAL60692.1"/>
    </source>
</evidence>
<organism evidence="1 2">
    <name type="scientific">Herminiimonas arsenicoxydans</name>
    <dbReference type="NCBI Taxonomy" id="204773"/>
    <lineage>
        <taxon>Bacteria</taxon>
        <taxon>Pseudomonadati</taxon>
        <taxon>Pseudomonadota</taxon>
        <taxon>Betaproteobacteria</taxon>
        <taxon>Burkholderiales</taxon>
        <taxon>Oxalobacteraceae</taxon>
        <taxon>Herminiimonas</taxon>
    </lineage>
</organism>
<dbReference type="STRING" id="204773.HEAR0481"/>
<name>A4G2F5_HERAR</name>
<keyword evidence="2" id="KW-1185">Reference proteome</keyword>
<protein>
    <submittedName>
        <fullName evidence="1">Phosphite transport system-binding protein PtxB</fullName>
    </submittedName>
</protein>
<dbReference type="Pfam" id="PF12974">
    <property type="entry name" value="Phosphonate-bd"/>
    <property type="match status" value="1"/>
</dbReference>
<dbReference type="Proteomes" id="UP000006697">
    <property type="component" value="Chromosome"/>
</dbReference>